<dbReference type="EMBL" id="CCMZ01000035">
    <property type="protein sequence ID" value="CDX24610.1"/>
    <property type="molecule type" value="Genomic_DNA"/>
</dbReference>
<evidence type="ECO:0000313" key="2">
    <source>
        <dbReference type="Proteomes" id="UP000045285"/>
    </source>
</evidence>
<reference evidence="2" key="1">
    <citation type="submission" date="2014-08" db="EMBL/GenBank/DDBJ databases">
        <authorList>
            <person name="Moulin L."/>
        </authorList>
    </citation>
    <scope>NUCLEOTIDE SEQUENCE [LARGE SCALE GENOMIC DNA]</scope>
</reference>
<name>A0A090E505_MESPL</name>
<sequence length="22" mass="2406">MLIKHAAPEIHPALKPLLDKVA</sequence>
<dbReference type="Proteomes" id="UP000045285">
    <property type="component" value="Unassembled WGS sequence"/>
</dbReference>
<accession>A0A090E505</accession>
<proteinExistence type="predicted"/>
<protein>
    <submittedName>
        <fullName evidence="1">Uncharacterized protein</fullName>
    </submittedName>
</protein>
<keyword evidence="2" id="KW-1185">Reference proteome</keyword>
<organism evidence="1 2">
    <name type="scientific">Mesorhizobium plurifarium</name>
    <dbReference type="NCBI Taxonomy" id="69974"/>
    <lineage>
        <taxon>Bacteria</taxon>
        <taxon>Pseudomonadati</taxon>
        <taxon>Pseudomonadota</taxon>
        <taxon>Alphaproteobacteria</taxon>
        <taxon>Hyphomicrobiales</taxon>
        <taxon>Phyllobacteriaceae</taxon>
        <taxon>Mesorhizobium</taxon>
    </lineage>
</organism>
<evidence type="ECO:0000313" key="1">
    <source>
        <dbReference type="EMBL" id="CDX24610.1"/>
    </source>
</evidence>
<dbReference type="AlphaFoldDB" id="A0A090E505"/>
<gene>
    <name evidence="1" type="ORF">MPL3356_400149</name>
</gene>